<proteinExistence type="predicted"/>
<sequence length="244" mass="27241">MLNVIKKQFKLRKEEIVLAGIIECVTFILGMIILALLVRFDDTTDTVFELGSIFAFSSTLFTIFIMIFATFGVSFNNAICMGRTRKSFVSSYTVVTLCVTCAIIVIAFLFSIIEKSLYTFLYPNHIFGYVAVNHITPMIIVAVILIEVIVPIFIGTILAKYGMKAFWILWAIWMFGCVVLPKMVGTMINNGYEHDDSVLGEIERKLVSIFGSISIAGWYAIGGAILLLMLVTTINLTRKQGVKI</sequence>
<evidence type="ECO:0000256" key="1">
    <source>
        <dbReference type="SAM" id="Phobius"/>
    </source>
</evidence>
<name>A0A1I0MVR9_9FIRM</name>
<feature type="transmembrane region" description="Helical" evidence="1">
    <location>
        <begin position="92"/>
        <end position="113"/>
    </location>
</feature>
<evidence type="ECO:0000313" key="2">
    <source>
        <dbReference type="EMBL" id="SEV92851.1"/>
    </source>
</evidence>
<dbReference type="AlphaFoldDB" id="A0A1I0MVR9"/>
<feature type="transmembrane region" description="Helical" evidence="1">
    <location>
        <begin position="50"/>
        <end position="71"/>
    </location>
</feature>
<evidence type="ECO:0000313" key="3">
    <source>
        <dbReference type="Proteomes" id="UP000199701"/>
    </source>
</evidence>
<feature type="transmembrane region" description="Helical" evidence="1">
    <location>
        <begin position="208"/>
        <end position="231"/>
    </location>
</feature>
<accession>A0A1I0MVR9</accession>
<keyword evidence="1" id="KW-1133">Transmembrane helix</keyword>
<dbReference type="Proteomes" id="UP000199701">
    <property type="component" value="Unassembled WGS sequence"/>
</dbReference>
<evidence type="ECO:0008006" key="4">
    <source>
        <dbReference type="Google" id="ProtNLM"/>
    </source>
</evidence>
<keyword evidence="1" id="KW-0472">Membrane</keyword>
<organism evidence="2 3">
    <name type="scientific">[Clostridium] fimetarium</name>
    <dbReference type="NCBI Taxonomy" id="99656"/>
    <lineage>
        <taxon>Bacteria</taxon>
        <taxon>Bacillati</taxon>
        <taxon>Bacillota</taxon>
        <taxon>Clostridia</taxon>
        <taxon>Lachnospirales</taxon>
        <taxon>Lachnospiraceae</taxon>
    </lineage>
</organism>
<reference evidence="2 3" key="1">
    <citation type="submission" date="2016-10" db="EMBL/GenBank/DDBJ databases">
        <authorList>
            <person name="de Groot N.N."/>
        </authorList>
    </citation>
    <scope>NUCLEOTIDE SEQUENCE [LARGE SCALE GENOMIC DNA]</scope>
    <source>
        <strain evidence="2 3">DSM 9179</strain>
    </source>
</reference>
<dbReference type="EMBL" id="FOJI01000002">
    <property type="protein sequence ID" value="SEV92851.1"/>
    <property type="molecule type" value="Genomic_DNA"/>
</dbReference>
<protein>
    <recommendedName>
        <fullName evidence="4">ABC-2 family transporter protein</fullName>
    </recommendedName>
</protein>
<gene>
    <name evidence="2" type="ORF">SAMN05421659_102187</name>
</gene>
<dbReference type="OrthoDB" id="2064734at2"/>
<keyword evidence="3" id="KW-1185">Reference proteome</keyword>
<dbReference type="RefSeq" id="WP_092450570.1">
    <property type="nucleotide sequence ID" value="NZ_FOJI01000002.1"/>
</dbReference>
<feature type="transmembrane region" description="Helical" evidence="1">
    <location>
        <begin position="16"/>
        <end position="38"/>
    </location>
</feature>
<dbReference type="STRING" id="99656.SAMN05421659_102187"/>
<keyword evidence="1" id="KW-0812">Transmembrane</keyword>
<feature type="transmembrane region" description="Helical" evidence="1">
    <location>
        <begin position="166"/>
        <end position="188"/>
    </location>
</feature>
<feature type="transmembrane region" description="Helical" evidence="1">
    <location>
        <begin position="138"/>
        <end position="159"/>
    </location>
</feature>